<dbReference type="OrthoDB" id="9805588at2"/>
<dbReference type="RefSeq" id="WP_078708132.1">
    <property type="nucleotide sequence ID" value="NZ_FUXL01000005.1"/>
</dbReference>
<dbReference type="AlphaFoldDB" id="A0A1T4QT91"/>
<dbReference type="Gene3D" id="2.40.320.10">
    <property type="entry name" value="Hypothetical Protein Pfu-838710-001"/>
    <property type="match status" value="1"/>
</dbReference>
<keyword evidence="4" id="KW-1185">Reference proteome</keyword>
<reference evidence="3 4" key="1">
    <citation type="submission" date="2017-02" db="EMBL/GenBank/DDBJ databases">
        <authorList>
            <person name="Peterson S.W."/>
        </authorList>
    </citation>
    <scope>NUCLEOTIDE SEQUENCE [LARGE SCALE GENOMIC DNA]</scope>
    <source>
        <strain evidence="3 4">USBA 369</strain>
    </source>
</reference>
<dbReference type="SUPFAM" id="SSF55154">
    <property type="entry name" value="CYTH-like phosphatases"/>
    <property type="match status" value="1"/>
</dbReference>
<dbReference type="EMBL" id="FUXL01000005">
    <property type="protein sequence ID" value="SKA06914.1"/>
    <property type="molecule type" value="Genomic_DNA"/>
</dbReference>
<dbReference type="Pfam" id="PF01928">
    <property type="entry name" value="CYTH"/>
    <property type="match status" value="1"/>
</dbReference>
<dbReference type="Proteomes" id="UP000190135">
    <property type="component" value="Unassembled WGS sequence"/>
</dbReference>
<sequence>MAQEIERRFLVKNDDWRRTADAGEPLLQFYLAARETFSARVRIKKEASAVLTLKTGAGMAREEMEYPIPLEDARHLEGSAVGTVIRKRRHRLAHDGHTIEIDVFSGDLAPLVIAEVEFAEGEATDIALPDFFGREVTDDGAYTNASLALEGLPATFSPKEQDPR</sequence>
<dbReference type="SMART" id="SM01118">
    <property type="entry name" value="CYTH"/>
    <property type="match status" value="1"/>
</dbReference>
<protein>
    <submittedName>
        <fullName evidence="3">CYTH domain-containing protein</fullName>
    </submittedName>
</protein>
<evidence type="ECO:0000313" key="4">
    <source>
        <dbReference type="Proteomes" id="UP000190135"/>
    </source>
</evidence>
<dbReference type="InterPro" id="IPR012042">
    <property type="entry name" value="NeuTTM/CthTTM-like"/>
</dbReference>
<dbReference type="STRING" id="1365950.SAMN05428963_105243"/>
<dbReference type="PANTHER" id="PTHR40114">
    <property type="entry name" value="SLR0698 PROTEIN"/>
    <property type="match status" value="1"/>
</dbReference>
<feature type="domain" description="CYTH" evidence="2">
    <location>
        <begin position="2"/>
        <end position="148"/>
    </location>
</feature>
<evidence type="ECO:0000256" key="1">
    <source>
        <dbReference type="PIRSR" id="PIRSR016487-1"/>
    </source>
</evidence>
<evidence type="ECO:0000313" key="3">
    <source>
        <dbReference type="EMBL" id="SKA06914.1"/>
    </source>
</evidence>
<proteinExistence type="predicted"/>
<name>A0A1T4QT91_9HYPH</name>
<dbReference type="InterPro" id="IPR023577">
    <property type="entry name" value="CYTH_domain"/>
</dbReference>
<dbReference type="PIRSF" id="PIRSF016487">
    <property type="entry name" value="CYTH_UCP016487"/>
    <property type="match status" value="1"/>
</dbReference>
<evidence type="ECO:0000259" key="2">
    <source>
        <dbReference type="PROSITE" id="PS51707"/>
    </source>
</evidence>
<dbReference type="PROSITE" id="PS51707">
    <property type="entry name" value="CYTH"/>
    <property type="match status" value="1"/>
</dbReference>
<dbReference type="PANTHER" id="PTHR40114:SF1">
    <property type="entry name" value="SLR0698 PROTEIN"/>
    <property type="match status" value="1"/>
</dbReference>
<accession>A0A1T4QT91</accession>
<organism evidence="3 4">
    <name type="scientific">Consotaella salsifontis</name>
    <dbReference type="NCBI Taxonomy" id="1365950"/>
    <lineage>
        <taxon>Bacteria</taxon>
        <taxon>Pseudomonadati</taxon>
        <taxon>Pseudomonadota</taxon>
        <taxon>Alphaproteobacteria</taxon>
        <taxon>Hyphomicrobiales</taxon>
        <taxon>Aurantimonadaceae</taxon>
        <taxon>Consotaella</taxon>
    </lineage>
</organism>
<gene>
    <name evidence="3" type="ORF">SAMN05428963_105243</name>
</gene>
<dbReference type="CDD" id="cd07891">
    <property type="entry name" value="CYTH-like_CthTTM-like_1"/>
    <property type="match status" value="1"/>
</dbReference>
<feature type="active site" description="Proton acceptor" evidence="1">
    <location>
        <position position="30"/>
    </location>
</feature>
<dbReference type="InterPro" id="IPR033469">
    <property type="entry name" value="CYTH-like_dom_sf"/>
</dbReference>